<sequence>VKQDTSRMMLQSGVINGPKNPQFVFRSTLTGEIRSEDAELTVNYVDGKGQTGVLFGVNARPLTEGHGKGNGVLLNLTP</sequence>
<gene>
    <name evidence="1" type="ORF">GUH15_21030</name>
</gene>
<reference evidence="1" key="1">
    <citation type="submission" date="2020-01" db="EMBL/GenBank/DDBJ databases">
        <authorList>
            <person name="Richard D."/>
        </authorList>
    </citation>
    <scope>NUCLEOTIDE SEQUENCE</scope>
    <source>
        <strain evidence="1">JP541</strain>
    </source>
</reference>
<evidence type="ECO:0000313" key="1">
    <source>
        <dbReference type="EMBL" id="MBD4338489.1"/>
    </source>
</evidence>
<organism evidence="1 2">
    <name type="scientific">Xanthomonas citri pv. citri</name>
    <dbReference type="NCBI Taxonomy" id="611301"/>
    <lineage>
        <taxon>Bacteria</taxon>
        <taxon>Pseudomonadati</taxon>
        <taxon>Pseudomonadota</taxon>
        <taxon>Gammaproteobacteria</taxon>
        <taxon>Lysobacterales</taxon>
        <taxon>Lysobacteraceae</taxon>
        <taxon>Xanthomonas</taxon>
    </lineage>
</organism>
<dbReference type="Proteomes" id="UP000653002">
    <property type="component" value="Unassembled WGS sequence"/>
</dbReference>
<evidence type="ECO:0000313" key="2">
    <source>
        <dbReference type="Proteomes" id="UP000653002"/>
    </source>
</evidence>
<name>A0A8I0H9P8_XANCI</name>
<feature type="non-terminal residue" evidence="1">
    <location>
        <position position="78"/>
    </location>
</feature>
<dbReference type="EMBL" id="JAABFR010001543">
    <property type="protein sequence ID" value="MBD4338489.1"/>
    <property type="molecule type" value="Genomic_DNA"/>
</dbReference>
<feature type="non-terminal residue" evidence="1">
    <location>
        <position position="1"/>
    </location>
</feature>
<protein>
    <submittedName>
        <fullName evidence="1">Uncharacterized protein</fullName>
    </submittedName>
</protein>
<proteinExistence type="predicted"/>
<accession>A0A8I0H9P8</accession>
<dbReference type="AlphaFoldDB" id="A0A8I0H9P8"/>
<comment type="caution">
    <text evidence="1">The sequence shown here is derived from an EMBL/GenBank/DDBJ whole genome shotgun (WGS) entry which is preliminary data.</text>
</comment>